<dbReference type="InParanoid" id="A0A0V0Q918"/>
<dbReference type="InterPro" id="IPR016024">
    <property type="entry name" value="ARM-type_fold"/>
</dbReference>
<name>A0A0V0Q918_PSEPJ</name>
<gene>
    <name evidence="1" type="ORF">PPERSA_03874</name>
</gene>
<dbReference type="AlphaFoldDB" id="A0A0V0Q918"/>
<evidence type="ECO:0000313" key="2">
    <source>
        <dbReference type="Proteomes" id="UP000054937"/>
    </source>
</evidence>
<dbReference type="SUPFAM" id="SSF48371">
    <property type="entry name" value="ARM repeat"/>
    <property type="match status" value="1"/>
</dbReference>
<protein>
    <submittedName>
        <fullName evidence="1">Armadillo-type fold</fullName>
    </submittedName>
</protein>
<dbReference type="OrthoDB" id="311990at2759"/>
<dbReference type="Proteomes" id="UP000054937">
    <property type="component" value="Unassembled WGS sequence"/>
</dbReference>
<evidence type="ECO:0000313" key="1">
    <source>
        <dbReference type="EMBL" id="KRW98739.1"/>
    </source>
</evidence>
<accession>A0A0V0Q918</accession>
<comment type="caution">
    <text evidence="1">The sequence shown here is derived from an EMBL/GenBank/DDBJ whole genome shotgun (WGS) entry which is preliminary data.</text>
</comment>
<keyword evidence="2" id="KW-1185">Reference proteome</keyword>
<organism evidence="1 2">
    <name type="scientific">Pseudocohnilembus persalinus</name>
    <name type="common">Ciliate</name>
    <dbReference type="NCBI Taxonomy" id="266149"/>
    <lineage>
        <taxon>Eukaryota</taxon>
        <taxon>Sar</taxon>
        <taxon>Alveolata</taxon>
        <taxon>Ciliophora</taxon>
        <taxon>Intramacronucleata</taxon>
        <taxon>Oligohymenophorea</taxon>
        <taxon>Scuticociliatia</taxon>
        <taxon>Philasterida</taxon>
        <taxon>Pseudocohnilembidae</taxon>
        <taxon>Pseudocohnilembus</taxon>
    </lineage>
</organism>
<sequence>MGFGEQKFENLKILSFNQDQELQKLGNFIKYNLMKIMDIFLNYYLKKEKEFQQNFENPEKLFAISNNFIVCLEKVLTLSILKLKEVVQLICQDTNILDHIEKNFELNQNLSMVQEFLLSSLQIQKMYNFYSSNYASIIVEIILPLIKSTNKIKNDFQSHPEEFSNFQFDIVNQQKSATFQTVAAQILQEICQCIDGSYFWLYNFCTEYMFNFYNLSTTQKTIQSPGLKYNKNIQSFQNSYFFQQLNKEDQIDAVLLALLIISPKIIERNDLMKGLDIYAEQMINENFTCSYIYIIRVSQFMEKYLTYMFQDCAFNFSKSIQFLLNTLFKYQDQQCILSQIIDTLFFLFQQIENEHKVEITLHDIIGVLKKLINKTSINQFFELLKFMTENYSQVLEQNIFSIVVEICNRLESEIQSLFVKNKYKNYKNNHVITKLLEILESITGNNVYMDEAFIGFEQDIYRILENIEHVSEIGFDLQLLNIMKNIMEKTYQIDDIFDMINKSLEDLFQKYCDQDINDLMPFLLTFCKFCQPKIIDYNKGCQFVLGMIGLVEQYELCQLGIQEMNVIFENILIAINLQIQSNNRDFDEYTLYEEVNQSEQDFGFQENDVEWKIFKNYYLHPEEEMNENIHKKYKELPFLSQDMLQRFKDLVQKLLQIRQKNQIRDSILDEIDISLKNKILEVCQFQVVAQSDNQNENEKVIRKIIKVKKSQNQNQIQNQDKIQIQREQQQQQERQQYQLNQIGNQNQGIQEEDQEDMTQQGYF</sequence>
<proteinExistence type="predicted"/>
<reference evidence="1 2" key="1">
    <citation type="journal article" date="2015" name="Sci. Rep.">
        <title>Genome of the facultative scuticociliatosis pathogen Pseudocohnilembus persalinus provides insight into its virulence through horizontal gene transfer.</title>
        <authorList>
            <person name="Xiong J."/>
            <person name="Wang G."/>
            <person name="Cheng J."/>
            <person name="Tian M."/>
            <person name="Pan X."/>
            <person name="Warren A."/>
            <person name="Jiang C."/>
            <person name="Yuan D."/>
            <person name="Miao W."/>
        </authorList>
    </citation>
    <scope>NUCLEOTIDE SEQUENCE [LARGE SCALE GENOMIC DNA]</scope>
    <source>
        <strain evidence="1">36N120E</strain>
    </source>
</reference>
<dbReference type="EMBL" id="LDAU01000231">
    <property type="protein sequence ID" value="KRW98739.1"/>
    <property type="molecule type" value="Genomic_DNA"/>
</dbReference>